<sequence length="198" mass="20137">MLEVGDVITSIDIGNGAVTIDVVSDISEALAGARPGDEATIEVLSLSGESRTVKVELIASPDDPTRTIVGFSARDTRKVSLPFDVVIDTDRIGGPSAGLSFTLALIDQLTPGELIPAAGVAVTGTIFEDGSVGAIGALVQKAIAVERSGARFFLVPTAQGEADIAAARAAVGDDVEIIPVATLEEALSALADRGGERL</sequence>
<dbReference type="GO" id="GO:0030163">
    <property type="term" value="P:protein catabolic process"/>
    <property type="evidence" value="ECO:0007669"/>
    <property type="project" value="InterPro"/>
</dbReference>
<dbReference type="GO" id="GO:0005524">
    <property type="term" value="F:ATP binding"/>
    <property type="evidence" value="ECO:0007669"/>
    <property type="project" value="InterPro"/>
</dbReference>
<evidence type="ECO:0000313" key="2">
    <source>
        <dbReference type="EMBL" id="CAB4595775.1"/>
    </source>
</evidence>
<dbReference type="InterPro" id="IPR008269">
    <property type="entry name" value="Lon_proteolytic"/>
</dbReference>
<dbReference type="SUPFAM" id="SSF54211">
    <property type="entry name" value="Ribosomal protein S5 domain 2-like"/>
    <property type="match status" value="1"/>
</dbReference>
<name>A0A6J6G9J2_9ZZZZ</name>
<dbReference type="EMBL" id="CAEZTS010000232">
    <property type="protein sequence ID" value="CAB4595775.1"/>
    <property type="molecule type" value="Genomic_DNA"/>
</dbReference>
<dbReference type="InterPro" id="IPR027065">
    <property type="entry name" value="Lon_Prtase"/>
</dbReference>
<accession>A0A6J6G9J2</accession>
<dbReference type="Gene3D" id="3.30.230.10">
    <property type="match status" value="1"/>
</dbReference>
<dbReference type="GO" id="GO:0004176">
    <property type="term" value="F:ATP-dependent peptidase activity"/>
    <property type="evidence" value="ECO:0007669"/>
    <property type="project" value="InterPro"/>
</dbReference>
<protein>
    <submittedName>
        <fullName evidence="2">Unannotated protein</fullName>
    </submittedName>
</protein>
<dbReference type="GO" id="GO:0004252">
    <property type="term" value="F:serine-type endopeptidase activity"/>
    <property type="evidence" value="ECO:0007669"/>
    <property type="project" value="InterPro"/>
</dbReference>
<gene>
    <name evidence="2" type="ORF">UFOPK1722_01884</name>
</gene>
<dbReference type="Gene3D" id="2.30.42.10">
    <property type="match status" value="1"/>
</dbReference>
<dbReference type="InterPro" id="IPR020568">
    <property type="entry name" value="Ribosomal_Su5_D2-typ_SF"/>
</dbReference>
<dbReference type="PROSITE" id="PS51786">
    <property type="entry name" value="LON_PROTEOLYTIC"/>
    <property type="match status" value="1"/>
</dbReference>
<reference evidence="2" key="1">
    <citation type="submission" date="2020-05" db="EMBL/GenBank/DDBJ databases">
        <authorList>
            <person name="Chiriac C."/>
            <person name="Salcher M."/>
            <person name="Ghai R."/>
            <person name="Kavagutti S V."/>
        </authorList>
    </citation>
    <scope>NUCLEOTIDE SEQUENCE</scope>
</reference>
<dbReference type="InterPro" id="IPR036034">
    <property type="entry name" value="PDZ_sf"/>
</dbReference>
<organism evidence="2">
    <name type="scientific">freshwater metagenome</name>
    <dbReference type="NCBI Taxonomy" id="449393"/>
    <lineage>
        <taxon>unclassified sequences</taxon>
        <taxon>metagenomes</taxon>
        <taxon>ecological metagenomes</taxon>
    </lineage>
</organism>
<dbReference type="Pfam" id="PF05362">
    <property type="entry name" value="Lon_C"/>
    <property type="match status" value="1"/>
</dbReference>
<dbReference type="PANTHER" id="PTHR10046">
    <property type="entry name" value="ATP DEPENDENT LON PROTEASE FAMILY MEMBER"/>
    <property type="match status" value="1"/>
</dbReference>
<dbReference type="AlphaFoldDB" id="A0A6J6G9J2"/>
<evidence type="ECO:0000259" key="1">
    <source>
        <dbReference type="PROSITE" id="PS51786"/>
    </source>
</evidence>
<dbReference type="GO" id="GO:0006508">
    <property type="term" value="P:proteolysis"/>
    <property type="evidence" value="ECO:0007669"/>
    <property type="project" value="InterPro"/>
</dbReference>
<proteinExistence type="predicted"/>
<feature type="domain" description="Lon proteolytic" evidence="1">
    <location>
        <begin position="92"/>
        <end position="193"/>
    </location>
</feature>
<dbReference type="InterPro" id="IPR014721">
    <property type="entry name" value="Ribsml_uS5_D2-typ_fold_subgr"/>
</dbReference>